<evidence type="ECO:0000256" key="2">
    <source>
        <dbReference type="ARBA" id="ARBA00022448"/>
    </source>
</evidence>
<dbReference type="GO" id="GO:0140359">
    <property type="term" value="F:ABC-type transporter activity"/>
    <property type="evidence" value="ECO:0007669"/>
    <property type="project" value="InterPro"/>
</dbReference>
<dbReference type="EMBL" id="AUPC02000295">
    <property type="protein sequence ID" value="POG62579.1"/>
    <property type="molecule type" value="Genomic_DNA"/>
</dbReference>
<comment type="subcellular location">
    <subcellularLocation>
        <location evidence="1">Membrane</location>
        <topology evidence="1">Multi-pass membrane protein</topology>
    </subcellularLocation>
</comment>
<dbReference type="GO" id="GO:0005524">
    <property type="term" value="F:ATP binding"/>
    <property type="evidence" value="ECO:0007669"/>
    <property type="project" value="UniProtKB-KW"/>
</dbReference>
<dbReference type="Gene3D" id="3.40.50.300">
    <property type="entry name" value="P-loop containing nucleotide triphosphate hydrolases"/>
    <property type="match status" value="1"/>
</dbReference>
<evidence type="ECO:0000256" key="7">
    <source>
        <dbReference type="ARBA" id="ARBA00023136"/>
    </source>
</evidence>
<dbReference type="SUPFAM" id="SSF52540">
    <property type="entry name" value="P-loop containing nucleoside triphosphate hydrolases"/>
    <property type="match status" value="1"/>
</dbReference>
<evidence type="ECO:0000256" key="3">
    <source>
        <dbReference type="ARBA" id="ARBA00022692"/>
    </source>
</evidence>
<evidence type="ECO:0000256" key="9">
    <source>
        <dbReference type="SAM" id="Phobius"/>
    </source>
</evidence>
<comment type="caution">
    <text evidence="11">The sequence shown here is derived from an EMBL/GenBank/DDBJ whole genome shotgun (WGS) entry which is preliminary data.</text>
</comment>
<dbReference type="InterPro" id="IPR027417">
    <property type="entry name" value="P-loop_NTPase"/>
</dbReference>
<feature type="transmembrane region" description="Helical" evidence="9">
    <location>
        <begin position="411"/>
        <end position="432"/>
    </location>
</feature>
<reference evidence="11 12" key="2">
    <citation type="journal article" date="2018" name="New Phytol.">
        <title>High intraspecific genome diversity in the model arbuscular mycorrhizal symbiont Rhizophagus irregularis.</title>
        <authorList>
            <person name="Chen E.C.H."/>
            <person name="Morin E."/>
            <person name="Beaudet D."/>
            <person name="Noel J."/>
            <person name="Yildirir G."/>
            <person name="Ndikumana S."/>
            <person name="Charron P."/>
            <person name="St-Onge C."/>
            <person name="Giorgi J."/>
            <person name="Kruger M."/>
            <person name="Marton T."/>
            <person name="Ropars J."/>
            <person name="Grigoriev I.V."/>
            <person name="Hainaut M."/>
            <person name="Henrissat B."/>
            <person name="Roux C."/>
            <person name="Martin F."/>
            <person name="Corradi N."/>
        </authorList>
    </citation>
    <scope>NUCLEOTIDE SEQUENCE [LARGE SCALE GENOMIC DNA]</scope>
    <source>
        <strain evidence="11 12">DAOM 197198</strain>
    </source>
</reference>
<dbReference type="Pfam" id="PF00005">
    <property type="entry name" value="ABC_tran"/>
    <property type="match status" value="1"/>
</dbReference>
<dbReference type="CDD" id="cd03213">
    <property type="entry name" value="ABCG_EPDR"/>
    <property type="match status" value="1"/>
</dbReference>
<keyword evidence="6 9" id="KW-1133">Transmembrane helix</keyword>
<evidence type="ECO:0000313" key="12">
    <source>
        <dbReference type="Proteomes" id="UP000018888"/>
    </source>
</evidence>
<keyword evidence="7 9" id="KW-0472">Membrane</keyword>
<reference evidence="11 12" key="1">
    <citation type="journal article" date="2013" name="Proc. Natl. Acad. Sci. U.S.A.">
        <title>Genome of an arbuscular mycorrhizal fungus provides insight into the oldest plant symbiosis.</title>
        <authorList>
            <person name="Tisserant E."/>
            <person name="Malbreil M."/>
            <person name="Kuo A."/>
            <person name="Kohler A."/>
            <person name="Symeonidi A."/>
            <person name="Balestrini R."/>
            <person name="Charron P."/>
            <person name="Duensing N."/>
            <person name="Frei Dit Frey N."/>
            <person name="Gianinazzi-Pearson V."/>
            <person name="Gilbert L.B."/>
            <person name="Handa Y."/>
            <person name="Herr J.R."/>
            <person name="Hijri M."/>
            <person name="Koul R."/>
            <person name="Kawaguchi M."/>
            <person name="Krajinski F."/>
            <person name="Lammers P.J."/>
            <person name="Masclaux F.G."/>
            <person name="Murat C."/>
            <person name="Morin E."/>
            <person name="Ndikumana S."/>
            <person name="Pagni M."/>
            <person name="Petitpierre D."/>
            <person name="Requena N."/>
            <person name="Rosikiewicz P."/>
            <person name="Riley R."/>
            <person name="Saito K."/>
            <person name="San Clemente H."/>
            <person name="Shapiro H."/>
            <person name="van Tuinen D."/>
            <person name="Becard G."/>
            <person name="Bonfante P."/>
            <person name="Paszkowski U."/>
            <person name="Shachar-Hill Y.Y."/>
            <person name="Tuskan G.A."/>
            <person name="Young P.W."/>
            <person name="Sanders I.R."/>
            <person name="Henrissat B."/>
            <person name="Rensing S.A."/>
            <person name="Grigoriev I.V."/>
            <person name="Corradi N."/>
            <person name="Roux C."/>
            <person name="Martin F."/>
        </authorList>
    </citation>
    <scope>NUCLEOTIDE SEQUENCE [LARGE SCALE GENOMIC DNA]</scope>
    <source>
        <strain evidence="11 12">DAOM 197198</strain>
    </source>
</reference>
<dbReference type="Proteomes" id="UP000018888">
    <property type="component" value="Unassembled WGS sequence"/>
</dbReference>
<keyword evidence="4" id="KW-0547">Nucleotide-binding</keyword>
<evidence type="ECO:0000256" key="8">
    <source>
        <dbReference type="SAM" id="MobiDB-lite"/>
    </source>
</evidence>
<dbReference type="InterPro" id="IPR043926">
    <property type="entry name" value="ABCG_dom"/>
</dbReference>
<keyword evidence="5" id="KW-0067">ATP-binding</keyword>
<feature type="transmembrane region" description="Helical" evidence="9">
    <location>
        <begin position="521"/>
        <end position="540"/>
    </location>
</feature>
<evidence type="ECO:0000256" key="5">
    <source>
        <dbReference type="ARBA" id="ARBA00022840"/>
    </source>
</evidence>
<feature type="transmembrane region" description="Helical" evidence="9">
    <location>
        <begin position="490"/>
        <end position="509"/>
    </location>
</feature>
<organism evidence="11 12">
    <name type="scientific">Rhizophagus irregularis (strain DAOM 181602 / DAOM 197198 / MUCL 43194)</name>
    <name type="common">Arbuscular mycorrhizal fungus</name>
    <name type="synonym">Glomus intraradices</name>
    <dbReference type="NCBI Taxonomy" id="747089"/>
    <lineage>
        <taxon>Eukaryota</taxon>
        <taxon>Fungi</taxon>
        <taxon>Fungi incertae sedis</taxon>
        <taxon>Mucoromycota</taxon>
        <taxon>Glomeromycotina</taxon>
        <taxon>Glomeromycetes</taxon>
        <taxon>Glomerales</taxon>
        <taxon>Glomeraceae</taxon>
        <taxon>Rhizophagus</taxon>
    </lineage>
</organism>
<evidence type="ECO:0000256" key="1">
    <source>
        <dbReference type="ARBA" id="ARBA00004141"/>
    </source>
</evidence>
<dbReference type="GO" id="GO:0005886">
    <property type="term" value="C:plasma membrane"/>
    <property type="evidence" value="ECO:0007669"/>
    <property type="project" value="TreeGrafter"/>
</dbReference>
<keyword evidence="12" id="KW-1185">Reference proteome</keyword>
<dbReference type="InterPro" id="IPR050352">
    <property type="entry name" value="ABCG_transporters"/>
</dbReference>
<dbReference type="AlphaFoldDB" id="A0A2P4PB09"/>
<dbReference type="InterPro" id="IPR013525">
    <property type="entry name" value="ABC2_TM"/>
</dbReference>
<dbReference type="PANTHER" id="PTHR48041:SF63">
    <property type="entry name" value="EARLY GENE AT 23, ISOFORM C"/>
    <property type="match status" value="1"/>
</dbReference>
<dbReference type="VEuPathDB" id="FungiDB:RhiirFUN_007052"/>
<dbReference type="Pfam" id="PF19055">
    <property type="entry name" value="ABC2_membrane_7"/>
    <property type="match status" value="1"/>
</dbReference>
<proteinExistence type="predicted"/>
<dbReference type="Pfam" id="PF01061">
    <property type="entry name" value="ABC2_membrane"/>
    <property type="match status" value="1"/>
</dbReference>
<sequence length="702" mass="78999">MEQIKNDQIVTATEVDSGSSSMSTTINEKTLTKFEGSDDINDLSIQLERSAKRTELIQSTEKGSTSAKNPAYVEWHGINYSISEENNHVRKIIENIHGCANPGEVLAIMGPSGCGKTTLLNLLGNRVGSKGVQGTITLNGHKITKNSKRFVAYCTQDDIFFPHLTVKETLSYTARLRLPREMSRRDKLKQVENTMALLNLTKCANTIIGDHMTRGVSGGERKRANIASELLTDPSVILLDEPTSGLDSSLALELTKILKEFAVKQRKPIIMVIHQPSSQVFESFDKLMLMADGHMVYFGERAGVVKYLADQGYKCHPNFNPADYILELLNDNTIKQKLINAYTHKTRDDPTGKQIFEKYSRRTRADNQLNNTILNAPVTSERRWEATFLQQFSILTERTFKQNIKISLSKVNISQTIALTIFCILIWLQIPFSETNINDRIGSIFFGSVVWSFYVLSGSVSSFPLDLVMLSKERQSRSYRLLSYYLSKQIAELPLVLFNPALFTIPVYWATNLLPDFGRFVAYLVVVLLSALTSQSFGYLFGATILNVQKSITVSLVFMLATMLLGGFYIRHLPTGLTWLNILCARPEELPAGELSMCVGDDVPMSSIPGISIIENLGLNDLPWYANLMVLLGFCIVVRVLAYYSLRKNSFRWLVLSFYFNEMLTNNYVDTGSENPEAWNRETASTGIPSFELNIYCKSRQF</sequence>
<accession>A0A2P4PB09</accession>
<evidence type="ECO:0000256" key="4">
    <source>
        <dbReference type="ARBA" id="ARBA00022741"/>
    </source>
</evidence>
<feature type="transmembrane region" description="Helical" evidence="9">
    <location>
        <begin position="552"/>
        <end position="570"/>
    </location>
</feature>
<dbReference type="InterPro" id="IPR003593">
    <property type="entry name" value="AAA+_ATPase"/>
</dbReference>
<feature type="region of interest" description="Disordered" evidence="8">
    <location>
        <begin position="1"/>
        <end position="24"/>
    </location>
</feature>
<dbReference type="PROSITE" id="PS00211">
    <property type="entry name" value="ABC_TRANSPORTER_1"/>
    <property type="match status" value="1"/>
</dbReference>
<evidence type="ECO:0000313" key="11">
    <source>
        <dbReference type="EMBL" id="POG62579.1"/>
    </source>
</evidence>
<dbReference type="GO" id="GO:0016887">
    <property type="term" value="F:ATP hydrolysis activity"/>
    <property type="evidence" value="ECO:0007669"/>
    <property type="project" value="InterPro"/>
</dbReference>
<gene>
    <name evidence="11" type="ORF">GLOIN_2v1785116</name>
</gene>
<keyword evidence="3 9" id="KW-0812">Transmembrane</keyword>
<feature type="transmembrane region" description="Helical" evidence="9">
    <location>
        <begin position="624"/>
        <end position="644"/>
    </location>
</feature>
<keyword evidence="2" id="KW-0813">Transport</keyword>
<dbReference type="PROSITE" id="PS50893">
    <property type="entry name" value="ABC_TRANSPORTER_2"/>
    <property type="match status" value="1"/>
</dbReference>
<feature type="domain" description="ABC transporter" evidence="10">
    <location>
        <begin position="73"/>
        <end position="317"/>
    </location>
</feature>
<dbReference type="SMR" id="A0A2P4PB09"/>
<dbReference type="SMART" id="SM00382">
    <property type="entry name" value="AAA"/>
    <property type="match status" value="1"/>
</dbReference>
<evidence type="ECO:0000259" key="10">
    <source>
        <dbReference type="PROSITE" id="PS50893"/>
    </source>
</evidence>
<dbReference type="PANTHER" id="PTHR48041">
    <property type="entry name" value="ABC TRANSPORTER G FAMILY MEMBER 28"/>
    <property type="match status" value="1"/>
</dbReference>
<protein>
    <recommendedName>
        <fullName evidence="10">ABC transporter domain-containing protein</fullName>
    </recommendedName>
</protein>
<dbReference type="InterPro" id="IPR017871">
    <property type="entry name" value="ABC_transporter-like_CS"/>
</dbReference>
<dbReference type="InterPro" id="IPR003439">
    <property type="entry name" value="ABC_transporter-like_ATP-bd"/>
</dbReference>
<feature type="transmembrane region" description="Helical" evidence="9">
    <location>
        <begin position="444"/>
        <end position="469"/>
    </location>
</feature>
<name>A0A2P4PB09_RHIID</name>
<evidence type="ECO:0000256" key="6">
    <source>
        <dbReference type="ARBA" id="ARBA00022989"/>
    </source>
</evidence>